<dbReference type="AlphaFoldDB" id="A0A6N7PRJ1"/>
<reference evidence="8 9" key="1">
    <citation type="submission" date="2019-10" db="EMBL/GenBank/DDBJ databases">
        <title>A soil myxobacterium in the family Polyangiaceae.</title>
        <authorList>
            <person name="Li Y."/>
            <person name="Wang J."/>
        </authorList>
    </citation>
    <scope>NUCLEOTIDE SEQUENCE [LARGE SCALE GENOMIC DNA]</scope>
    <source>
        <strain evidence="8 9">DSM 14734</strain>
    </source>
</reference>
<dbReference type="InterPro" id="IPR050377">
    <property type="entry name" value="Radical_SAM_PqqE_MftC-like"/>
</dbReference>
<dbReference type="InterPro" id="IPR006638">
    <property type="entry name" value="Elp3/MiaA/NifB-like_rSAM"/>
</dbReference>
<comment type="cofactor">
    <cofactor evidence="1">
        <name>[4Fe-4S] cluster</name>
        <dbReference type="ChEBI" id="CHEBI:49883"/>
    </cofactor>
</comment>
<evidence type="ECO:0000256" key="6">
    <source>
        <dbReference type="SAM" id="MobiDB-lite"/>
    </source>
</evidence>
<dbReference type="SFLD" id="SFLDG01067">
    <property type="entry name" value="SPASM/twitch_domain_containing"/>
    <property type="match status" value="1"/>
</dbReference>
<keyword evidence="9" id="KW-1185">Reference proteome</keyword>
<evidence type="ECO:0000259" key="7">
    <source>
        <dbReference type="PROSITE" id="PS51918"/>
    </source>
</evidence>
<dbReference type="Gene3D" id="3.20.20.70">
    <property type="entry name" value="Aldolase class I"/>
    <property type="match status" value="1"/>
</dbReference>
<keyword evidence="5" id="KW-0411">Iron-sulfur</keyword>
<keyword evidence="3" id="KW-0479">Metal-binding</keyword>
<name>A0A6N7PRJ1_9BACT</name>
<dbReference type="PANTHER" id="PTHR11228">
    <property type="entry name" value="RADICAL SAM DOMAIN PROTEIN"/>
    <property type="match status" value="1"/>
</dbReference>
<dbReference type="GO" id="GO:0003824">
    <property type="term" value="F:catalytic activity"/>
    <property type="evidence" value="ECO:0007669"/>
    <property type="project" value="InterPro"/>
</dbReference>
<dbReference type="PANTHER" id="PTHR11228:SF34">
    <property type="entry name" value="TUNGSTEN-CONTAINING ALDEHYDE FERREDOXIN OXIDOREDUCTASE COFACTOR MODIFYING PROTEIN"/>
    <property type="match status" value="1"/>
</dbReference>
<dbReference type="SFLD" id="SFLDG01082">
    <property type="entry name" value="B12-binding_domain_containing"/>
    <property type="match status" value="1"/>
</dbReference>
<keyword evidence="4" id="KW-0408">Iron</keyword>
<dbReference type="OrthoDB" id="5476792at2"/>
<keyword evidence="2" id="KW-0949">S-adenosyl-L-methionine</keyword>
<proteinExistence type="predicted"/>
<dbReference type="SUPFAM" id="SSF102114">
    <property type="entry name" value="Radical SAM enzymes"/>
    <property type="match status" value="2"/>
</dbReference>
<evidence type="ECO:0000313" key="8">
    <source>
        <dbReference type="EMBL" id="MRG92845.1"/>
    </source>
</evidence>
<dbReference type="GO" id="GO:0051536">
    <property type="term" value="F:iron-sulfur cluster binding"/>
    <property type="evidence" value="ECO:0007669"/>
    <property type="project" value="UniProtKB-KW"/>
</dbReference>
<evidence type="ECO:0000256" key="3">
    <source>
        <dbReference type="ARBA" id="ARBA00022723"/>
    </source>
</evidence>
<dbReference type="PROSITE" id="PS51918">
    <property type="entry name" value="RADICAL_SAM"/>
    <property type="match status" value="1"/>
</dbReference>
<dbReference type="InterPro" id="IPR013785">
    <property type="entry name" value="Aldolase_TIM"/>
</dbReference>
<dbReference type="SMART" id="SM00729">
    <property type="entry name" value="Elp3"/>
    <property type="match status" value="1"/>
</dbReference>
<organism evidence="8 9">
    <name type="scientific">Polyangium spumosum</name>
    <dbReference type="NCBI Taxonomy" id="889282"/>
    <lineage>
        <taxon>Bacteria</taxon>
        <taxon>Pseudomonadati</taxon>
        <taxon>Myxococcota</taxon>
        <taxon>Polyangia</taxon>
        <taxon>Polyangiales</taxon>
        <taxon>Polyangiaceae</taxon>
        <taxon>Polyangium</taxon>
    </lineage>
</organism>
<sequence>MRSLPLVREAGMPPPSLPAPDARGEGVLPAAVLSLHSHRDRSFLDDVSLHHIAGAMRAAGLSGDLVVAHLPRGAEVEPNAAWDALVRALRAYPTILYERLWSAAIVERLARALPEATFVRLIGEHDLSDAPANHVCPAEPASVVALLSALAGRRPPEGPPPRYAPLLRPVYATPDARPRSPSFPITGNTGCPYQADARQNPLYAGTTIPEGAGKGCAFCTTGNHYEHKSRDEALAWALQQLRYLRENAPEIEALVLRDQNPFYYLTELVEAAEAEKLGPFTLLIESRADWWLQNAARFTRALASARRSSIRLAPFLVGVENFSQPELDRFNKGATQETLVRFLDALRRWNAEYAPAMDLSHAAFGFILFTPWTTMEDLRTNLDCIRRTGMHELRGHLLLSRVRLYPDTALYWLAERDGLLTGAYESPEDDASARYGYLPSRPFVFRDKRVRRVAELAAESIRRSGGRDELTLFETLLALVSSAADPELVTASDVERAMASKGRARGRDVGETSGVAFRDPPSVEAEAAEKKRALVSALVNAPSLPVQLPAFGLSLLDVNADKHHVELVLGKRDPIARLRLGWDKAAGKATVEVCPDIPEATRWAKAFEAMAARLVVSTTKERWERASSIGKELARLPVGVPLGFFRQIVAGVEPPEGIVRTGFGCNQDCGMCWQGRDWGRYGPEQVVRWIEDLWAAGARSLIVSGGEPMLDPELIRYVERARALGFAGVTLETNAIQASKPGYAARLAKAGVTQAFVSLHSGDPAVSDAITRAPGTHERTVRGIHALLDAGIPVALNAVTTAEGIEELGGLPDFIHDTFGRHPGLLHLMISYPTMPFDRSLVGTIVPEPARLRAALRRAIDRAFVLGIVVRGLDGPCGPPLCAFDADERILSGKPIPGPVEFRRKVPACDRCAVQSACFGVRHEDVKLFGERCVAPIERRSSAAT</sequence>
<dbReference type="CDD" id="cd01335">
    <property type="entry name" value="Radical_SAM"/>
    <property type="match status" value="1"/>
</dbReference>
<feature type="region of interest" description="Disordered" evidence="6">
    <location>
        <begin position="1"/>
        <end position="23"/>
    </location>
</feature>
<dbReference type="SFLD" id="SFLDS00029">
    <property type="entry name" value="Radical_SAM"/>
    <property type="match status" value="2"/>
</dbReference>
<evidence type="ECO:0000256" key="1">
    <source>
        <dbReference type="ARBA" id="ARBA00001966"/>
    </source>
</evidence>
<feature type="domain" description="Radical SAM core" evidence="7">
    <location>
        <begin position="651"/>
        <end position="869"/>
    </location>
</feature>
<dbReference type="Proteomes" id="UP000440224">
    <property type="component" value="Unassembled WGS sequence"/>
</dbReference>
<evidence type="ECO:0000256" key="2">
    <source>
        <dbReference type="ARBA" id="ARBA00022691"/>
    </source>
</evidence>
<evidence type="ECO:0000313" key="9">
    <source>
        <dbReference type="Proteomes" id="UP000440224"/>
    </source>
</evidence>
<evidence type="ECO:0000256" key="5">
    <source>
        <dbReference type="ARBA" id="ARBA00023014"/>
    </source>
</evidence>
<accession>A0A6N7PRJ1</accession>
<dbReference type="EMBL" id="WJIE01000003">
    <property type="protein sequence ID" value="MRG92845.1"/>
    <property type="molecule type" value="Genomic_DNA"/>
</dbReference>
<dbReference type="InterPro" id="IPR007197">
    <property type="entry name" value="rSAM"/>
</dbReference>
<comment type="caution">
    <text evidence="8">The sequence shown here is derived from an EMBL/GenBank/DDBJ whole genome shotgun (WGS) entry which is preliminary data.</text>
</comment>
<dbReference type="GO" id="GO:0046872">
    <property type="term" value="F:metal ion binding"/>
    <property type="evidence" value="ECO:0007669"/>
    <property type="project" value="UniProtKB-KW"/>
</dbReference>
<gene>
    <name evidence="8" type="ORF">GF068_13020</name>
</gene>
<dbReference type="InterPro" id="IPR058240">
    <property type="entry name" value="rSAM_sf"/>
</dbReference>
<protein>
    <submittedName>
        <fullName evidence="8">Radical SAM protein</fullName>
    </submittedName>
</protein>
<dbReference type="Pfam" id="PF04055">
    <property type="entry name" value="Radical_SAM"/>
    <property type="match status" value="1"/>
</dbReference>
<evidence type="ECO:0000256" key="4">
    <source>
        <dbReference type="ARBA" id="ARBA00023004"/>
    </source>
</evidence>